<organism evidence="12 13">
    <name type="scientific">Branchiostoma belcheri</name>
    <name type="common">Amphioxus</name>
    <dbReference type="NCBI Taxonomy" id="7741"/>
    <lineage>
        <taxon>Eukaryota</taxon>
        <taxon>Metazoa</taxon>
        <taxon>Chordata</taxon>
        <taxon>Cephalochordata</taxon>
        <taxon>Leptocardii</taxon>
        <taxon>Amphioxiformes</taxon>
        <taxon>Branchiostomatidae</taxon>
        <taxon>Branchiostoma</taxon>
    </lineage>
</organism>
<dbReference type="PANTHER" id="PTHR13140:SF857">
    <property type="entry name" value="MYOSIN-11"/>
    <property type="match status" value="1"/>
</dbReference>
<evidence type="ECO:0000259" key="10">
    <source>
        <dbReference type="PROSITE" id="PS51456"/>
    </source>
</evidence>
<dbReference type="InterPro" id="IPR004009">
    <property type="entry name" value="SH3_Myosin"/>
</dbReference>
<dbReference type="Pfam" id="PF02736">
    <property type="entry name" value="Myosin_N"/>
    <property type="match status" value="1"/>
</dbReference>
<dbReference type="InterPro" id="IPR036961">
    <property type="entry name" value="Kinesin_motor_dom_sf"/>
</dbReference>
<keyword evidence="3" id="KW-0067">ATP-binding</keyword>
<dbReference type="GO" id="GO:0007015">
    <property type="term" value="P:actin filament organization"/>
    <property type="evidence" value="ECO:0007669"/>
    <property type="project" value="TreeGrafter"/>
</dbReference>
<sequence length="181" mass="20673">MAGSLLRADPDRYLFGDQKELSKLRSQAFDSKKNCWIPNDKDAFLATEIVQTKGDSLTVQTEDGKTFQVNKDDTQQMNPPKFEMTEDMANLTYLNEASVLYNLKQRYFHGLIYTYSGLFCVAINPYRSLPIYSNKVVSMYKGKRRTEMPPHVFMVSDNAYNSMLLGEYILLAPAYRNSTGG</sequence>
<evidence type="ECO:0000256" key="3">
    <source>
        <dbReference type="ARBA" id="ARBA00022840"/>
    </source>
</evidence>
<dbReference type="SUPFAM" id="SSF52540">
    <property type="entry name" value="P-loop containing nucleoside triphosphate hydrolases"/>
    <property type="match status" value="1"/>
</dbReference>
<dbReference type="Proteomes" id="UP000515135">
    <property type="component" value="Unplaced"/>
</dbReference>
<dbReference type="GO" id="GO:0005524">
    <property type="term" value="F:ATP binding"/>
    <property type="evidence" value="ECO:0007669"/>
    <property type="project" value="UniProtKB-KW"/>
</dbReference>
<dbReference type="InterPro" id="IPR001609">
    <property type="entry name" value="Myosin_head_motor_dom-like"/>
</dbReference>
<dbReference type="FunFam" id="2.30.30.360:FF:000001">
    <property type="entry name" value="Myosin heavy chain"/>
    <property type="match status" value="1"/>
</dbReference>
<dbReference type="Pfam" id="PF00063">
    <property type="entry name" value="Myosin_head"/>
    <property type="match status" value="1"/>
</dbReference>
<evidence type="ECO:0000256" key="6">
    <source>
        <dbReference type="ARBA" id="ARBA00023123"/>
    </source>
</evidence>
<evidence type="ECO:0000313" key="13">
    <source>
        <dbReference type="RefSeq" id="XP_019640189.1"/>
    </source>
</evidence>
<evidence type="ECO:0000259" key="11">
    <source>
        <dbReference type="PROSITE" id="PS51844"/>
    </source>
</evidence>
<dbReference type="FunFam" id="3.40.850.10:FF:000101">
    <property type="entry name" value="Slow myosin heavy chain 2"/>
    <property type="match status" value="1"/>
</dbReference>
<name>A0A6P5A1G3_BRABE</name>
<feature type="domain" description="Myosin N-terminal SH3-like" evidence="11">
    <location>
        <begin position="30"/>
        <end position="79"/>
    </location>
</feature>
<evidence type="ECO:0000256" key="9">
    <source>
        <dbReference type="PROSITE-ProRule" id="PRU00782"/>
    </source>
</evidence>
<comment type="similarity">
    <text evidence="1 9">Belongs to the TRAFAC class myosin-kinesin ATPase superfamily. Myosin family.</text>
</comment>
<dbReference type="GO" id="GO:0016020">
    <property type="term" value="C:membrane"/>
    <property type="evidence" value="ECO:0007669"/>
    <property type="project" value="TreeGrafter"/>
</dbReference>
<dbReference type="GeneID" id="109481995"/>
<reference evidence="13" key="1">
    <citation type="submission" date="2025-08" db="UniProtKB">
        <authorList>
            <consortium name="RefSeq"/>
        </authorList>
    </citation>
    <scope>IDENTIFICATION</scope>
    <source>
        <tissue evidence="13">Gonad</tissue>
    </source>
</reference>
<dbReference type="PANTHER" id="PTHR13140">
    <property type="entry name" value="MYOSIN"/>
    <property type="match status" value="1"/>
</dbReference>
<dbReference type="SUPFAM" id="SSF50084">
    <property type="entry name" value="Myosin S1 fragment, N-terminal domain"/>
    <property type="match status" value="1"/>
</dbReference>
<evidence type="ECO:0000256" key="1">
    <source>
        <dbReference type="ARBA" id="ARBA00008314"/>
    </source>
</evidence>
<dbReference type="InterPro" id="IPR008989">
    <property type="entry name" value="Myosin_S1_N"/>
</dbReference>
<proteinExistence type="inferred from homology"/>
<evidence type="ECO:0000313" key="12">
    <source>
        <dbReference type="Proteomes" id="UP000515135"/>
    </source>
</evidence>
<dbReference type="GO" id="GO:0000146">
    <property type="term" value="F:microfilament motor activity"/>
    <property type="evidence" value="ECO:0007669"/>
    <property type="project" value="TreeGrafter"/>
</dbReference>
<dbReference type="GO" id="GO:0005516">
    <property type="term" value="F:calmodulin binding"/>
    <property type="evidence" value="ECO:0007669"/>
    <property type="project" value="UniProtKB-KW"/>
</dbReference>
<keyword evidence="6 9" id="KW-0518">Myosin</keyword>
<evidence type="ECO:0000256" key="7">
    <source>
        <dbReference type="ARBA" id="ARBA00023175"/>
    </source>
</evidence>
<dbReference type="GO" id="GO:0005737">
    <property type="term" value="C:cytoplasm"/>
    <property type="evidence" value="ECO:0007669"/>
    <property type="project" value="UniProtKB-ARBA"/>
</dbReference>
<keyword evidence="2" id="KW-0547">Nucleotide-binding</keyword>
<keyword evidence="4" id="KW-0112">Calmodulin-binding</keyword>
<dbReference type="AlphaFoldDB" id="A0A6P5A1G3"/>
<protein>
    <submittedName>
        <fullName evidence="13">Myosin heavy chain, striated muscle-like</fullName>
    </submittedName>
</protein>
<evidence type="ECO:0000256" key="2">
    <source>
        <dbReference type="ARBA" id="ARBA00022741"/>
    </source>
</evidence>
<feature type="domain" description="Myosin motor" evidence="10">
    <location>
        <begin position="83"/>
        <end position="181"/>
    </location>
</feature>
<dbReference type="PROSITE" id="PS51844">
    <property type="entry name" value="SH3_LIKE"/>
    <property type="match status" value="1"/>
</dbReference>
<dbReference type="KEGG" id="bbel:109481995"/>
<evidence type="ECO:0000256" key="5">
    <source>
        <dbReference type="ARBA" id="ARBA00023054"/>
    </source>
</evidence>
<dbReference type="PROSITE" id="PS51456">
    <property type="entry name" value="MYOSIN_MOTOR"/>
    <property type="match status" value="1"/>
</dbReference>
<evidence type="ECO:0000256" key="8">
    <source>
        <dbReference type="ARBA" id="ARBA00023203"/>
    </source>
</evidence>
<keyword evidence="8 9" id="KW-0009">Actin-binding</keyword>
<dbReference type="Gene3D" id="2.30.30.360">
    <property type="entry name" value="Myosin S1 fragment, N-terminal"/>
    <property type="match status" value="1"/>
</dbReference>
<dbReference type="Gene3D" id="3.40.850.10">
    <property type="entry name" value="Kinesin motor domain"/>
    <property type="match status" value="1"/>
</dbReference>
<accession>A0A6P5A1G3</accession>
<dbReference type="GO" id="GO:0051015">
    <property type="term" value="F:actin filament binding"/>
    <property type="evidence" value="ECO:0007669"/>
    <property type="project" value="InterPro"/>
</dbReference>
<keyword evidence="5" id="KW-0175">Coiled coil</keyword>
<gene>
    <name evidence="13" type="primary">LOC109481995</name>
</gene>
<dbReference type="RefSeq" id="XP_019640189.1">
    <property type="nucleotide sequence ID" value="XM_019784630.1"/>
</dbReference>
<keyword evidence="7" id="KW-0505">Motor protein</keyword>
<keyword evidence="12" id="KW-1185">Reference proteome</keyword>
<comment type="caution">
    <text evidence="9">Lacks conserved residue(s) required for the propagation of feature annotation.</text>
</comment>
<dbReference type="GO" id="GO:0016459">
    <property type="term" value="C:myosin complex"/>
    <property type="evidence" value="ECO:0007669"/>
    <property type="project" value="UniProtKB-KW"/>
</dbReference>
<dbReference type="InterPro" id="IPR027417">
    <property type="entry name" value="P-loop_NTPase"/>
</dbReference>
<evidence type="ECO:0000256" key="4">
    <source>
        <dbReference type="ARBA" id="ARBA00022860"/>
    </source>
</evidence>
<dbReference type="OrthoDB" id="10055605at2759"/>